<protein>
    <submittedName>
        <fullName evidence="2">UvrABC system protein B</fullName>
    </submittedName>
</protein>
<evidence type="ECO:0000256" key="1">
    <source>
        <dbReference type="SAM" id="MobiDB-lite"/>
    </source>
</evidence>
<organism evidence="2 3">
    <name type="scientific">Striga asiatica</name>
    <name type="common">Asiatic witchweed</name>
    <name type="synonym">Buchnera asiatica</name>
    <dbReference type="NCBI Taxonomy" id="4170"/>
    <lineage>
        <taxon>Eukaryota</taxon>
        <taxon>Viridiplantae</taxon>
        <taxon>Streptophyta</taxon>
        <taxon>Embryophyta</taxon>
        <taxon>Tracheophyta</taxon>
        <taxon>Spermatophyta</taxon>
        <taxon>Magnoliopsida</taxon>
        <taxon>eudicotyledons</taxon>
        <taxon>Gunneridae</taxon>
        <taxon>Pentapetalae</taxon>
        <taxon>asterids</taxon>
        <taxon>lamiids</taxon>
        <taxon>Lamiales</taxon>
        <taxon>Orobanchaceae</taxon>
        <taxon>Buchnereae</taxon>
        <taxon>Striga</taxon>
    </lineage>
</organism>
<sequence length="115" mass="13151">MTRSLQEHELRANETNDLNVDEDKRPTNVHKTLDPNQGSKRKDITEKKGGKEKEKDKEGTLRKITRTEFEAKKQLGKINLVFWLRYWQWQSGRDSEVELDLGNGNRLGSGLGGGA</sequence>
<dbReference type="EMBL" id="BKCP01008626">
    <property type="protein sequence ID" value="GER49499.1"/>
    <property type="molecule type" value="Genomic_DNA"/>
</dbReference>
<evidence type="ECO:0000313" key="2">
    <source>
        <dbReference type="EMBL" id="GER49499.1"/>
    </source>
</evidence>
<feature type="region of interest" description="Disordered" evidence="1">
    <location>
        <begin position="1"/>
        <end position="61"/>
    </location>
</feature>
<dbReference type="Proteomes" id="UP000325081">
    <property type="component" value="Unassembled WGS sequence"/>
</dbReference>
<reference evidence="3" key="1">
    <citation type="journal article" date="2019" name="Curr. Biol.">
        <title>Genome Sequence of Striga asiatica Provides Insight into the Evolution of Plant Parasitism.</title>
        <authorList>
            <person name="Yoshida S."/>
            <person name="Kim S."/>
            <person name="Wafula E.K."/>
            <person name="Tanskanen J."/>
            <person name="Kim Y.M."/>
            <person name="Honaas L."/>
            <person name="Yang Z."/>
            <person name="Spallek T."/>
            <person name="Conn C.E."/>
            <person name="Ichihashi Y."/>
            <person name="Cheong K."/>
            <person name="Cui S."/>
            <person name="Der J.P."/>
            <person name="Gundlach H."/>
            <person name="Jiao Y."/>
            <person name="Hori C."/>
            <person name="Ishida J.K."/>
            <person name="Kasahara H."/>
            <person name="Kiba T."/>
            <person name="Kim M.S."/>
            <person name="Koo N."/>
            <person name="Laohavisit A."/>
            <person name="Lee Y.H."/>
            <person name="Lumba S."/>
            <person name="McCourt P."/>
            <person name="Mortimer J.C."/>
            <person name="Mutuku J.M."/>
            <person name="Nomura T."/>
            <person name="Sasaki-Sekimoto Y."/>
            <person name="Seto Y."/>
            <person name="Wang Y."/>
            <person name="Wakatake T."/>
            <person name="Sakakibara H."/>
            <person name="Demura T."/>
            <person name="Yamaguchi S."/>
            <person name="Yoneyama K."/>
            <person name="Manabe R.I."/>
            <person name="Nelson D.C."/>
            <person name="Schulman A.H."/>
            <person name="Timko M.P."/>
            <person name="dePamphilis C.W."/>
            <person name="Choi D."/>
            <person name="Shirasu K."/>
        </authorList>
    </citation>
    <scope>NUCLEOTIDE SEQUENCE [LARGE SCALE GENOMIC DNA]</scope>
    <source>
        <strain evidence="3">cv. UVA1</strain>
    </source>
</reference>
<feature type="compositionally biased region" description="Basic and acidic residues" evidence="1">
    <location>
        <begin position="1"/>
        <end position="14"/>
    </location>
</feature>
<dbReference type="AlphaFoldDB" id="A0A5A7QWP0"/>
<name>A0A5A7QWP0_STRAF</name>
<evidence type="ECO:0000313" key="3">
    <source>
        <dbReference type="Proteomes" id="UP000325081"/>
    </source>
</evidence>
<comment type="caution">
    <text evidence="2">The sequence shown here is derived from an EMBL/GenBank/DDBJ whole genome shotgun (WGS) entry which is preliminary data.</text>
</comment>
<feature type="compositionally biased region" description="Basic and acidic residues" evidence="1">
    <location>
        <begin position="40"/>
        <end position="61"/>
    </location>
</feature>
<gene>
    <name evidence="2" type="ORF">STAS_26747</name>
</gene>
<keyword evidence="3" id="KW-1185">Reference proteome</keyword>
<proteinExistence type="predicted"/>
<accession>A0A5A7QWP0</accession>